<dbReference type="PANTHER" id="PTHR11685">
    <property type="entry name" value="RBR FAMILY RING FINGER AND IBR DOMAIN-CONTAINING"/>
    <property type="match status" value="1"/>
</dbReference>
<accession>A0AAN6W607</accession>
<proteinExistence type="predicted"/>
<feature type="compositionally biased region" description="Polar residues" evidence="9">
    <location>
        <begin position="129"/>
        <end position="138"/>
    </location>
</feature>
<reference evidence="11" key="1">
    <citation type="journal article" date="2023" name="Mol. Phylogenet. Evol.">
        <title>Genome-scale phylogeny and comparative genomics of the fungal order Sordariales.</title>
        <authorList>
            <person name="Hensen N."/>
            <person name="Bonometti L."/>
            <person name="Westerberg I."/>
            <person name="Brannstrom I.O."/>
            <person name="Guillou S."/>
            <person name="Cros-Aarteil S."/>
            <person name="Calhoun S."/>
            <person name="Haridas S."/>
            <person name="Kuo A."/>
            <person name="Mondo S."/>
            <person name="Pangilinan J."/>
            <person name="Riley R."/>
            <person name="LaButti K."/>
            <person name="Andreopoulos B."/>
            <person name="Lipzen A."/>
            <person name="Chen C."/>
            <person name="Yan M."/>
            <person name="Daum C."/>
            <person name="Ng V."/>
            <person name="Clum A."/>
            <person name="Steindorff A."/>
            <person name="Ohm R.A."/>
            <person name="Martin F."/>
            <person name="Silar P."/>
            <person name="Natvig D.O."/>
            <person name="Lalanne C."/>
            <person name="Gautier V."/>
            <person name="Ament-Velasquez S.L."/>
            <person name="Kruys A."/>
            <person name="Hutchinson M.I."/>
            <person name="Powell A.J."/>
            <person name="Barry K."/>
            <person name="Miller A.N."/>
            <person name="Grigoriev I.V."/>
            <person name="Debuchy R."/>
            <person name="Gladieux P."/>
            <person name="Hiltunen Thoren M."/>
            <person name="Johannesson H."/>
        </authorList>
    </citation>
    <scope>NUCLEOTIDE SEQUENCE</scope>
    <source>
        <strain evidence="11">CBS 892.96</strain>
    </source>
</reference>
<evidence type="ECO:0000256" key="7">
    <source>
        <dbReference type="ARBA" id="ARBA00022786"/>
    </source>
</evidence>
<feature type="domain" description="RING-type" evidence="10">
    <location>
        <begin position="434"/>
        <end position="652"/>
    </location>
</feature>
<feature type="compositionally biased region" description="Basic and acidic residues" evidence="9">
    <location>
        <begin position="1"/>
        <end position="14"/>
    </location>
</feature>
<evidence type="ECO:0000256" key="9">
    <source>
        <dbReference type="SAM" id="MobiDB-lite"/>
    </source>
</evidence>
<evidence type="ECO:0000256" key="6">
    <source>
        <dbReference type="ARBA" id="ARBA00022771"/>
    </source>
</evidence>
<dbReference type="Gene3D" id="3.30.40.10">
    <property type="entry name" value="Zinc/RING finger domain, C3HC4 (zinc finger)"/>
    <property type="match status" value="1"/>
</dbReference>
<dbReference type="GO" id="GO:0061630">
    <property type="term" value="F:ubiquitin protein ligase activity"/>
    <property type="evidence" value="ECO:0007669"/>
    <property type="project" value="UniProtKB-EC"/>
</dbReference>
<reference evidence="11" key="2">
    <citation type="submission" date="2023-05" db="EMBL/GenBank/DDBJ databases">
        <authorList>
            <consortium name="Lawrence Berkeley National Laboratory"/>
            <person name="Steindorff A."/>
            <person name="Hensen N."/>
            <person name="Bonometti L."/>
            <person name="Westerberg I."/>
            <person name="Brannstrom I.O."/>
            <person name="Guillou S."/>
            <person name="Cros-Aarteil S."/>
            <person name="Calhoun S."/>
            <person name="Haridas S."/>
            <person name="Kuo A."/>
            <person name="Mondo S."/>
            <person name="Pangilinan J."/>
            <person name="Riley R."/>
            <person name="Labutti K."/>
            <person name="Andreopoulos B."/>
            <person name="Lipzen A."/>
            <person name="Chen C."/>
            <person name="Yanf M."/>
            <person name="Daum C."/>
            <person name="Ng V."/>
            <person name="Clum A."/>
            <person name="Ohm R."/>
            <person name="Martin F."/>
            <person name="Silar P."/>
            <person name="Natvig D."/>
            <person name="Lalanne C."/>
            <person name="Gautier V."/>
            <person name="Ament-Velasquez S.L."/>
            <person name="Kruys A."/>
            <person name="Hutchinson M.I."/>
            <person name="Powell A.J."/>
            <person name="Barry K."/>
            <person name="Miller A.N."/>
            <person name="Grigoriev I.V."/>
            <person name="Debuchy R."/>
            <person name="Gladieux P."/>
            <person name="Thoren M.H."/>
            <person name="Johannesson H."/>
        </authorList>
    </citation>
    <scope>NUCLEOTIDE SEQUENCE</scope>
    <source>
        <strain evidence="11">CBS 892.96</strain>
    </source>
</reference>
<feature type="compositionally biased region" description="Basic residues" evidence="9">
    <location>
        <begin position="44"/>
        <end position="54"/>
    </location>
</feature>
<keyword evidence="6" id="KW-0863">Zinc-finger</keyword>
<dbReference type="GO" id="GO:0016567">
    <property type="term" value="P:protein ubiquitination"/>
    <property type="evidence" value="ECO:0007669"/>
    <property type="project" value="InterPro"/>
</dbReference>
<comment type="catalytic activity">
    <reaction evidence="1">
        <text>[E2 ubiquitin-conjugating enzyme]-S-ubiquitinyl-L-cysteine + [acceptor protein]-L-lysine = [E2 ubiquitin-conjugating enzyme]-L-cysteine + [acceptor protein]-N(6)-ubiquitinyl-L-lysine.</text>
        <dbReference type="EC" id="2.3.2.31"/>
    </reaction>
</comment>
<evidence type="ECO:0000256" key="2">
    <source>
        <dbReference type="ARBA" id="ARBA00012251"/>
    </source>
</evidence>
<evidence type="ECO:0000256" key="1">
    <source>
        <dbReference type="ARBA" id="ARBA00001798"/>
    </source>
</evidence>
<keyword evidence="3" id="KW-0808">Transferase</keyword>
<protein>
    <recommendedName>
        <fullName evidence="2">RBR-type E3 ubiquitin transferase</fullName>
        <ecNumber evidence="2">2.3.2.31</ecNumber>
    </recommendedName>
</protein>
<dbReference type="CDD" id="cd20335">
    <property type="entry name" value="BRcat_RBR"/>
    <property type="match status" value="1"/>
</dbReference>
<evidence type="ECO:0000256" key="8">
    <source>
        <dbReference type="ARBA" id="ARBA00022833"/>
    </source>
</evidence>
<feature type="compositionally biased region" description="Low complexity" evidence="9">
    <location>
        <begin position="709"/>
        <end position="718"/>
    </location>
</feature>
<organism evidence="11 12">
    <name type="scientific">Triangularia setosa</name>
    <dbReference type="NCBI Taxonomy" id="2587417"/>
    <lineage>
        <taxon>Eukaryota</taxon>
        <taxon>Fungi</taxon>
        <taxon>Dikarya</taxon>
        <taxon>Ascomycota</taxon>
        <taxon>Pezizomycotina</taxon>
        <taxon>Sordariomycetes</taxon>
        <taxon>Sordariomycetidae</taxon>
        <taxon>Sordariales</taxon>
        <taxon>Podosporaceae</taxon>
        <taxon>Triangularia</taxon>
    </lineage>
</organism>
<sequence length="779" mass="86867">MPEEQDLPHLELRGGRSRSNSSPAGGGGFLSRFFRPHQQQNQHSNHHSHRHHHHHDESPPPHHHHHHTKDKDINPNPDNDHVHNIPPKPSKPPPNRHQHLRNPFFRPRAPKPKQKKSSDIGTRAKRSLSSRPGGSRVSTAAEKKQKARLALDIKPLLDSNPSFARISFQFRSSGLSAARVVKFIKEELKGSHDGVVVKLFDTSGKRLGPGDLIPGTRPSTKPTTIWYRLLSDPASNEEKWQFSSCVKSDQREKLNAMISSGATVGEIRKTVAGLLGVKEERRIRLYADDGIFHGFLQGEGWVLQEIGKRWLTRYLAVHVRNREGWVEVKLKGWGNDGAGRRYVIHPGSGESKWTVRDLKVNLITGGLVNVQERRKRSGLSRKGLLISGGLRMRLDGKRVGDSEGVVWGASYEFEFGGVEDAEVFAGEENWLLKPTESCDICVEEKGVTEFPVRIASGGCKGHKPPLCKDCLGRWLVESMEAGKWRRLKCPDTECAAVLQHHDVKRYAEKEMFERYDRWLLRDALEGMKGYVQCVTVGCEYGCMVGDQEACPTFHCRKCKGSHCIKHGVAHPGETCKQYRKRQKDRKEQEEASEREVAGMAKDCPKCGRRVNKTAGCNHITCHCGHEWCYVCMASYFHAQGTGLLLCRHNKGCTEGPLPGAELFNDDGTLRDPVGQRFPPRPFFHRPVIPDVAPQGAGWLFPHFQRRNRPPGAAAAGEEPLPPGPEPGARNPPMMTGANPGLVRPGPPPPWVPGMGGARPRARGTGTEAARRARGLDFHA</sequence>
<keyword evidence="5" id="KW-0677">Repeat</keyword>
<comment type="caution">
    <text evidence="11">The sequence shown here is derived from an EMBL/GenBank/DDBJ whole genome shotgun (WGS) entry which is preliminary data.</text>
</comment>
<dbReference type="Pfam" id="PF01485">
    <property type="entry name" value="IBR"/>
    <property type="match status" value="1"/>
</dbReference>
<dbReference type="InterPro" id="IPR013083">
    <property type="entry name" value="Znf_RING/FYVE/PHD"/>
</dbReference>
<feature type="region of interest" description="Disordered" evidence="9">
    <location>
        <begin position="704"/>
        <end position="779"/>
    </location>
</feature>
<feature type="region of interest" description="Disordered" evidence="9">
    <location>
        <begin position="1"/>
        <end position="143"/>
    </location>
</feature>
<keyword evidence="4" id="KW-0479">Metal-binding</keyword>
<evidence type="ECO:0000256" key="5">
    <source>
        <dbReference type="ARBA" id="ARBA00022737"/>
    </source>
</evidence>
<dbReference type="InterPro" id="IPR031127">
    <property type="entry name" value="E3_UB_ligase_RBR"/>
</dbReference>
<name>A0AAN6W607_9PEZI</name>
<dbReference type="Gene3D" id="1.20.120.1750">
    <property type="match status" value="1"/>
</dbReference>
<evidence type="ECO:0000313" key="11">
    <source>
        <dbReference type="EMBL" id="KAK4174227.1"/>
    </source>
</evidence>
<dbReference type="EMBL" id="MU866294">
    <property type="protein sequence ID" value="KAK4174227.1"/>
    <property type="molecule type" value="Genomic_DNA"/>
</dbReference>
<dbReference type="GO" id="GO:0008270">
    <property type="term" value="F:zinc ion binding"/>
    <property type="evidence" value="ECO:0007669"/>
    <property type="project" value="UniProtKB-KW"/>
</dbReference>
<dbReference type="SMART" id="SM00647">
    <property type="entry name" value="IBR"/>
    <property type="match status" value="2"/>
</dbReference>
<keyword evidence="8" id="KW-0862">Zinc</keyword>
<dbReference type="InterPro" id="IPR002867">
    <property type="entry name" value="IBR_dom"/>
</dbReference>
<evidence type="ECO:0000256" key="4">
    <source>
        <dbReference type="ARBA" id="ARBA00022723"/>
    </source>
</evidence>
<feature type="compositionally biased region" description="Basic and acidic residues" evidence="9">
    <location>
        <begin position="69"/>
        <end position="83"/>
    </location>
</feature>
<dbReference type="CDD" id="cd20336">
    <property type="entry name" value="Rcat_RBR"/>
    <property type="match status" value="1"/>
</dbReference>
<gene>
    <name evidence="11" type="ORF">QBC36DRAFT_192838</name>
</gene>
<dbReference type="SUPFAM" id="SSF57850">
    <property type="entry name" value="RING/U-box"/>
    <property type="match status" value="3"/>
</dbReference>
<keyword evidence="12" id="KW-1185">Reference proteome</keyword>
<dbReference type="Proteomes" id="UP001302321">
    <property type="component" value="Unassembled WGS sequence"/>
</dbReference>
<dbReference type="PROSITE" id="PS51873">
    <property type="entry name" value="TRIAD"/>
    <property type="match status" value="1"/>
</dbReference>
<dbReference type="InterPro" id="IPR044066">
    <property type="entry name" value="TRIAD_supradom"/>
</dbReference>
<evidence type="ECO:0000259" key="10">
    <source>
        <dbReference type="PROSITE" id="PS51873"/>
    </source>
</evidence>
<evidence type="ECO:0000313" key="12">
    <source>
        <dbReference type="Proteomes" id="UP001302321"/>
    </source>
</evidence>
<dbReference type="Pfam" id="PF22191">
    <property type="entry name" value="IBR_1"/>
    <property type="match status" value="1"/>
</dbReference>
<keyword evidence="7" id="KW-0833">Ubl conjugation pathway</keyword>
<dbReference type="EC" id="2.3.2.31" evidence="2"/>
<dbReference type="AlphaFoldDB" id="A0AAN6W607"/>
<evidence type="ECO:0000256" key="3">
    <source>
        <dbReference type="ARBA" id="ARBA00022679"/>
    </source>
</evidence>
<feature type="compositionally biased region" description="Basic and acidic residues" evidence="9">
    <location>
        <begin position="768"/>
        <end position="779"/>
    </location>
</feature>